<accession>A0A812KN80</accession>
<keyword evidence="2" id="KW-1185">Reference proteome</keyword>
<dbReference type="AlphaFoldDB" id="A0A812KN80"/>
<sequence length="113" mass="12330">MAVSRQHVATLNQILVAKDREELAAEAKITQLLRELEAVKLGATEAKPGESIGNFAASEAERQAASTKLAEARRRNQANSAQLRRSAADVQKFQRELRETLCLVSSELGCVIV</sequence>
<gene>
    <name evidence="1" type="ORF">SPIL2461_LOCUS3538</name>
</gene>
<dbReference type="Proteomes" id="UP000649617">
    <property type="component" value="Unassembled WGS sequence"/>
</dbReference>
<dbReference type="EMBL" id="CAJNIZ010004313">
    <property type="protein sequence ID" value="CAE7231342.1"/>
    <property type="molecule type" value="Genomic_DNA"/>
</dbReference>
<proteinExistence type="predicted"/>
<name>A0A812KN80_SYMPI</name>
<reference evidence="1" key="1">
    <citation type="submission" date="2021-02" db="EMBL/GenBank/DDBJ databases">
        <authorList>
            <person name="Dougan E. K."/>
            <person name="Rhodes N."/>
            <person name="Thang M."/>
            <person name="Chan C."/>
        </authorList>
    </citation>
    <scope>NUCLEOTIDE SEQUENCE</scope>
</reference>
<dbReference type="OrthoDB" id="437193at2759"/>
<organism evidence="1 2">
    <name type="scientific">Symbiodinium pilosum</name>
    <name type="common">Dinoflagellate</name>
    <dbReference type="NCBI Taxonomy" id="2952"/>
    <lineage>
        <taxon>Eukaryota</taxon>
        <taxon>Sar</taxon>
        <taxon>Alveolata</taxon>
        <taxon>Dinophyceae</taxon>
        <taxon>Suessiales</taxon>
        <taxon>Symbiodiniaceae</taxon>
        <taxon>Symbiodinium</taxon>
    </lineage>
</organism>
<protein>
    <submittedName>
        <fullName evidence="1">Uncharacterized protein</fullName>
    </submittedName>
</protein>
<evidence type="ECO:0000313" key="2">
    <source>
        <dbReference type="Proteomes" id="UP000649617"/>
    </source>
</evidence>
<evidence type="ECO:0000313" key="1">
    <source>
        <dbReference type="EMBL" id="CAE7231342.1"/>
    </source>
</evidence>
<comment type="caution">
    <text evidence="1">The sequence shown here is derived from an EMBL/GenBank/DDBJ whole genome shotgun (WGS) entry which is preliminary data.</text>
</comment>